<evidence type="ECO:0000256" key="1">
    <source>
        <dbReference type="ARBA" id="ARBA00008306"/>
    </source>
</evidence>
<dbReference type="EMBL" id="BRXX01000479">
    <property type="protein sequence ID" value="GMI13825.1"/>
    <property type="molecule type" value="Genomic_DNA"/>
</dbReference>
<dbReference type="PANTHER" id="PTHR16255">
    <property type="entry name" value="REQUIRED FOR MEIOTIC NUCLEAR DIVISION PROTEIN 1 HOMOLOG"/>
    <property type="match status" value="1"/>
</dbReference>
<dbReference type="GO" id="GO:0005739">
    <property type="term" value="C:mitochondrion"/>
    <property type="evidence" value="ECO:0007669"/>
    <property type="project" value="UniProtKB-ARBA"/>
</dbReference>
<comment type="similarity">
    <text evidence="1">Belongs to the RMD1/sif2 family.</text>
</comment>
<sequence length="405" mass="46168">MSNQDQSYGSFNDVDDVYDTASDADDGGGTCLDEAQSLLNRTPPQLFQRTANANTNTSPHNHPSRRHNKSKHKSRTRKNRSRSMSDPYLSNNGEIFRRLSAYSAYANINLEIIIKSPSFSISDAMGGSWDKKVYGKDEVLHFYSRNMNGKGSVEGVEEDVGVDVFIFGYGCIVFWGWAKKEERKFIEFLGRAGGGAQKRTEEKMVTCSDSFLFVVGAPDPQALKIKNDKLYLSTSSPLLKLSLSFILAQSCNLFVFEDNLETTIADTRPYPESLKSSGRIGLSQNEIRKMMGRIYLERCETLLYSDVLDTPEYLWYDDRYETSYQEMKEYLDFSQRIQNLHTRMEVLDDLLQLLNTLADSSHASHLEWIIIWLIVIEVVVQIGWNIIVKDMDALGWFPNGDEAYE</sequence>
<comment type="caution">
    <text evidence="4">The sequence shown here is derived from an EMBL/GenBank/DDBJ whole genome shotgun (WGS) entry which is preliminary data.</text>
</comment>
<keyword evidence="5" id="KW-1185">Reference proteome</keyword>
<feature type="compositionally biased region" description="Acidic residues" evidence="2">
    <location>
        <begin position="13"/>
        <end position="26"/>
    </location>
</feature>
<dbReference type="PANTHER" id="PTHR16255:SF1">
    <property type="entry name" value="REQUIRED FOR MEIOTIC NUCLEAR DIVISION PROTEIN 1 HOMOLOG"/>
    <property type="match status" value="1"/>
</dbReference>
<evidence type="ECO:0000313" key="4">
    <source>
        <dbReference type="EMBL" id="GMI13825.1"/>
    </source>
</evidence>
<proteinExistence type="inferred from homology"/>
<gene>
    <name evidence="4" type="ORF">TrVE_jg10903</name>
</gene>
<feature type="region of interest" description="Disordered" evidence="2">
    <location>
        <begin position="51"/>
        <end position="87"/>
    </location>
</feature>
<feature type="compositionally biased region" description="Polar residues" evidence="2">
    <location>
        <begin position="51"/>
        <end position="61"/>
    </location>
</feature>
<dbReference type="Pfam" id="PF02582">
    <property type="entry name" value="DUF155"/>
    <property type="match status" value="1"/>
</dbReference>
<evidence type="ECO:0000259" key="3">
    <source>
        <dbReference type="Pfam" id="PF02582"/>
    </source>
</evidence>
<feature type="compositionally biased region" description="Polar residues" evidence="2">
    <location>
        <begin position="1"/>
        <end position="10"/>
    </location>
</feature>
<reference evidence="5" key="1">
    <citation type="journal article" date="2023" name="Commun. Biol.">
        <title>Genome analysis of Parmales, the sister group of diatoms, reveals the evolutionary specialization of diatoms from phago-mixotrophs to photoautotrophs.</title>
        <authorList>
            <person name="Ban H."/>
            <person name="Sato S."/>
            <person name="Yoshikawa S."/>
            <person name="Yamada K."/>
            <person name="Nakamura Y."/>
            <person name="Ichinomiya M."/>
            <person name="Sato N."/>
            <person name="Blanc-Mathieu R."/>
            <person name="Endo H."/>
            <person name="Kuwata A."/>
            <person name="Ogata H."/>
        </authorList>
    </citation>
    <scope>NUCLEOTIDE SEQUENCE [LARGE SCALE GENOMIC DNA]</scope>
    <source>
        <strain evidence="5">NIES 3699</strain>
    </source>
</reference>
<dbReference type="InterPro" id="IPR003734">
    <property type="entry name" value="DUF155"/>
</dbReference>
<organism evidence="4 5">
    <name type="scientific">Triparma verrucosa</name>
    <dbReference type="NCBI Taxonomy" id="1606542"/>
    <lineage>
        <taxon>Eukaryota</taxon>
        <taxon>Sar</taxon>
        <taxon>Stramenopiles</taxon>
        <taxon>Ochrophyta</taxon>
        <taxon>Bolidophyceae</taxon>
        <taxon>Parmales</taxon>
        <taxon>Triparmaceae</taxon>
        <taxon>Triparma</taxon>
    </lineage>
</organism>
<evidence type="ECO:0000313" key="5">
    <source>
        <dbReference type="Proteomes" id="UP001165160"/>
    </source>
</evidence>
<dbReference type="AlphaFoldDB" id="A0A9W7FKQ6"/>
<protein>
    <recommendedName>
        <fullName evidence="3">DUF155 domain-containing protein</fullName>
    </recommendedName>
</protein>
<accession>A0A9W7FKQ6</accession>
<evidence type="ECO:0000256" key="2">
    <source>
        <dbReference type="SAM" id="MobiDB-lite"/>
    </source>
</evidence>
<dbReference type="InterPro" id="IPR051624">
    <property type="entry name" value="RMD1/Sad1-interacting"/>
</dbReference>
<dbReference type="Proteomes" id="UP001165160">
    <property type="component" value="Unassembled WGS sequence"/>
</dbReference>
<name>A0A9W7FKQ6_9STRA</name>
<feature type="compositionally biased region" description="Basic residues" evidence="2">
    <location>
        <begin position="62"/>
        <end position="81"/>
    </location>
</feature>
<feature type="domain" description="DUF155" evidence="3">
    <location>
        <begin position="164"/>
        <end position="340"/>
    </location>
</feature>
<feature type="region of interest" description="Disordered" evidence="2">
    <location>
        <begin position="1"/>
        <end position="34"/>
    </location>
</feature>